<reference evidence="2 3" key="1">
    <citation type="submission" date="2023-03" db="EMBL/GenBank/DDBJ databases">
        <title>High recombination rates correlate with genetic variation in Cardiocondyla obscurior ants.</title>
        <authorList>
            <person name="Errbii M."/>
        </authorList>
    </citation>
    <scope>NUCLEOTIDE SEQUENCE [LARGE SCALE GENOMIC DNA]</scope>
    <source>
        <strain evidence="2">Alpha-2009</strain>
        <tissue evidence="2">Whole body</tissue>
    </source>
</reference>
<proteinExistence type="predicted"/>
<evidence type="ECO:0000313" key="3">
    <source>
        <dbReference type="Proteomes" id="UP001430953"/>
    </source>
</evidence>
<dbReference type="EMBL" id="JADYXP020000027">
    <property type="protein sequence ID" value="KAL0099515.1"/>
    <property type="molecule type" value="Genomic_DNA"/>
</dbReference>
<dbReference type="AlphaFoldDB" id="A0AAW2E984"/>
<evidence type="ECO:0000313" key="2">
    <source>
        <dbReference type="EMBL" id="KAL0099515.1"/>
    </source>
</evidence>
<comment type="caution">
    <text evidence="2">The sequence shown here is derived from an EMBL/GenBank/DDBJ whole genome shotgun (WGS) entry which is preliminary data.</text>
</comment>
<sequence length="434" mass="49878">MHELRSSCKSVREFEVATRNSITETSRRNKSINILYTTKSIFLYNTRTPITLESVIFGGQTPCTAPGATTLTNTHSNSLTNTQSTSLPYTQSNSLPYTQSNTLTNTQSNTLTNTQSNTLTNTQSTSLPYTQSNNLTSAQSYSLQYTQPNSLTSAQPNNLQYTQYIPPHTHLHISTQSIDLLHEISNNTNNKTRTNQNEEVHNNNNVYFELQNRVTPRINWNVQHEAFVGHQQQQQIPENEPRITKKIPQQQNNLKLTAIMESQYKIVSNILKCVQISRATTSSKPDIFPISSKEEMDTFEDADNDTYATVVINYFHYIGGFNLKEAVNLCLKESLSDAFTAEITCVFLTKQGTYRFYCNFLDAMCRNPHIEKPQRSKFQRQMRTALKRAKERYRHRQRNQQRPAIGQANQRQDLRNDDHAETEEEQDQESQDCF</sequence>
<feature type="compositionally biased region" description="Low complexity" evidence="1">
    <location>
        <begin position="98"/>
        <end position="127"/>
    </location>
</feature>
<dbReference type="Proteomes" id="UP001430953">
    <property type="component" value="Unassembled WGS sequence"/>
</dbReference>
<feature type="compositionally biased region" description="Low complexity" evidence="1">
    <location>
        <begin position="69"/>
        <end position="87"/>
    </location>
</feature>
<feature type="compositionally biased region" description="Acidic residues" evidence="1">
    <location>
        <begin position="420"/>
        <end position="434"/>
    </location>
</feature>
<feature type="compositionally biased region" description="Basic residues" evidence="1">
    <location>
        <begin position="389"/>
        <end position="399"/>
    </location>
</feature>
<name>A0AAW2E984_9HYME</name>
<feature type="region of interest" description="Disordered" evidence="1">
    <location>
        <begin position="389"/>
        <end position="434"/>
    </location>
</feature>
<protein>
    <submittedName>
        <fullName evidence="2">Uncharacterized protein</fullName>
    </submittedName>
</protein>
<evidence type="ECO:0000256" key="1">
    <source>
        <dbReference type="SAM" id="MobiDB-lite"/>
    </source>
</evidence>
<accession>A0AAW2E984</accession>
<organism evidence="2 3">
    <name type="scientific">Cardiocondyla obscurior</name>
    <dbReference type="NCBI Taxonomy" id="286306"/>
    <lineage>
        <taxon>Eukaryota</taxon>
        <taxon>Metazoa</taxon>
        <taxon>Ecdysozoa</taxon>
        <taxon>Arthropoda</taxon>
        <taxon>Hexapoda</taxon>
        <taxon>Insecta</taxon>
        <taxon>Pterygota</taxon>
        <taxon>Neoptera</taxon>
        <taxon>Endopterygota</taxon>
        <taxon>Hymenoptera</taxon>
        <taxon>Apocrita</taxon>
        <taxon>Aculeata</taxon>
        <taxon>Formicoidea</taxon>
        <taxon>Formicidae</taxon>
        <taxon>Myrmicinae</taxon>
        <taxon>Cardiocondyla</taxon>
    </lineage>
</organism>
<feature type="compositionally biased region" description="Polar residues" evidence="1">
    <location>
        <begin position="88"/>
        <end position="97"/>
    </location>
</feature>
<gene>
    <name evidence="2" type="ORF">PUN28_019738</name>
</gene>
<keyword evidence="3" id="KW-1185">Reference proteome</keyword>
<feature type="region of interest" description="Disordered" evidence="1">
    <location>
        <begin position="68"/>
        <end position="131"/>
    </location>
</feature>